<gene>
    <name evidence="2" type="ORF">ACFOGJ_07265</name>
</gene>
<reference evidence="3" key="1">
    <citation type="journal article" date="2019" name="Int. J. Syst. Evol. Microbiol.">
        <title>The Global Catalogue of Microorganisms (GCM) 10K type strain sequencing project: providing services to taxonomists for standard genome sequencing and annotation.</title>
        <authorList>
            <consortium name="The Broad Institute Genomics Platform"/>
            <consortium name="The Broad Institute Genome Sequencing Center for Infectious Disease"/>
            <person name="Wu L."/>
            <person name="Ma J."/>
        </authorList>
    </citation>
    <scope>NUCLEOTIDE SEQUENCE [LARGE SCALE GENOMIC DNA]</scope>
    <source>
        <strain evidence="3">KCTC 42964</strain>
    </source>
</reference>
<proteinExistence type="predicted"/>
<dbReference type="RefSeq" id="WP_379899182.1">
    <property type="nucleotide sequence ID" value="NZ_JBHRTR010000019.1"/>
</dbReference>
<feature type="region of interest" description="Disordered" evidence="1">
    <location>
        <begin position="34"/>
        <end position="62"/>
    </location>
</feature>
<name>A0ABV7KXJ8_9PROT</name>
<keyword evidence="3" id="KW-1185">Reference proteome</keyword>
<evidence type="ECO:0000313" key="3">
    <source>
        <dbReference type="Proteomes" id="UP001595528"/>
    </source>
</evidence>
<comment type="caution">
    <text evidence="2">The sequence shown here is derived from an EMBL/GenBank/DDBJ whole genome shotgun (WGS) entry which is preliminary data.</text>
</comment>
<dbReference type="Pfam" id="PF12616">
    <property type="entry name" value="DUF3775"/>
    <property type="match status" value="1"/>
</dbReference>
<evidence type="ECO:0000256" key="1">
    <source>
        <dbReference type="SAM" id="MobiDB-lite"/>
    </source>
</evidence>
<sequence>MQRITDPAAESRELPLPEPTICWVIVKAREFEAKEAQTDPGSGSNPTDDDMQGVLQDSADDPVATELRRVLDGLSAEEQAGLVAMAWLGRGDGGIGEWPELLAEARRRHEQPTGAYLLGMPLLADHLESALEAFGGSCAETDAARL</sequence>
<evidence type="ECO:0000313" key="2">
    <source>
        <dbReference type="EMBL" id="MFC3227021.1"/>
    </source>
</evidence>
<dbReference type="InterPro" id="IPR022254">
    <property type="entry name" value="DUF3775"/>
</dbReference>
<dbReference type="Proteomes" id="UP001595528">
    <property type="component" value="Unassembled WGS sequence"/>
</dbReference>
<protein>
    <submittedName>
        <fullName evidence="2">DUF3775 domain-containing protein</fullName>
    </submittedName>
</protein>
<dbReference type="EMBL" id="JBHRTR010000019">
    <property type="protein sequence ID" value="MFC3227021.1"/>
    <property type="molecule type" value="Genomic_DNA"/>
</dbReference>
<organism evidence="2 3">
    <name type="scientific">Marinibaculum pumilum</name>
    <dbReference type="NCBI Taxonomy" id="1766165"/>
    <lineage>
        <taxon>Bacteria</taxon>
        <taxon>Pseudomonadati</taxon>
        <taxon>Pseudomonadota</taxon>
        <taxon>Alphaproteobacteria</taxon>
        <taxon>Rhodospirillales</taxon>
        <taxon>Rhodospirillaceae</taxon>
        <taxon>Marinibaculum</taxon>
    </lineage>
</organism>
<accession>A0ABV7KXJ8</accession>